<feature type="transmembrane region" description="Helical" evidence="7">
    <location>
        <begin position="232"/>
        <end position="252"/>
    </location>
</feature>
<keyword evidence="4 7" id="KW-1133">Transmembrane helix</keyword>
<dbReference type="Proteomes" id="UP000053095">
    <property type="component" value="Unassembled WGS sequence"/>
</dbReference>
<feature type="transmembrane region" description="Helical" evidence="7">
    <location>
        <begin position="258"/>
        <end position="284"/>
    </location>
</feature>
<dbReference type="GO" id="GO:0016020">
    <property type="term" value="C:membrane"/>
    <property type="evidence" value="ECO:0007669"/>
    <property type="project" value="UniProtKB-SubCell"/>
</dbReference>
<feature type="region of interest" description="Disordered" evidence="6">
    <location>
        <begin position="497"/>
        <end position="603"/>
    </location>
</feature>
<gene>
    <name evidence="8" type="ORF">TCE0_017f04056</name>
</gene>
<evidence type="ECO:0000256" key="6">
    <source>
        <dbReference type="SAM" id="MobiDB-lite"/>
    </source>
</evidence>
<feature type="transmembrane region" description="Helical" evidence="7">
    <location>
        <begin position="73"/>
        <end position="92"/>
    </location>
</feature>
<feature type="transmembrane region" description="Helical" evidence="7">
    <location>
        <begin position="167"/>
        <end position="185"/>
    </location>
</feature>
<evidence type="ECO:0000256" key="7">
    <source>
        <dbReference type="SAM" id="Phobius"/>
    </source>
</evidence>
<dbReference type="EMBL" id="DF933813">
    <property type="protein sequence ID" value="GAM35602.1"/>
    <property type="molecule type" value="Genomic_DNA"/>
</dbReference>
<feature type="compositionally biased region" description="Low complexity" evidence="6">
    <location>
        <begin position="664"/>
        <end position="674"/>
    </location>
</feature>
<feature type="compositionally biased region" description="Polar residues" evidence="6">
    <location>
        <begin position="826"/>
        <end position="845"/>
    </location>
</feature>
<evidence type="ECO:0000313" key="8">
    <source>
        <dbReference type="EMBL" id="GAM35602.1"/>
    </source>
</evidence>
<dbReference type="InterPro" id="IPR037185">
    <property type="entry name" value="EmrE-like"/>
</dbReference>
<dbReference type="PANTHER" id="PTHR12570">
    <property type="match status" value="1"/>
</dbReference>
<feature type="transmembrane region" description="Helical" evidence="7">
    <location>
        <begin position="197"/>
        <end position="220"/>
    </location>
</feature>
<dbReference type="InterPro" id="IPR008521">
    <property type="entry name" value="Mg_trans_NIPA"/>
</dbReference>
<feature type="transmembrane region" description="Helical" evidence="7">
    <location>
        <begin position="126"/>
        <end position="146"/>
    </location>
</feature>
<dbReference type="SUPFAM" id="SSF103481">
    <property type="entry name" value="Multidrug resistance efflux transporter EmrE"/>
    <property type="match status" value="1"/>
</dbReference>
<evidence type="ECO:0008006" key="10">
    <source>
        <dbReference type="Google" id="ProtNLM"/>
    </source>
</evidence>
<sequence>MDLTAAAMDQAHVLYARAGSSQPPVYKVIGITLAIASGLFIGVSFVIKKVGLLKANVKYNEEAGEGYGYLKNLWWWLGMTLMIVGEICNFVAYCFVDAILVTPMGALSVVVTTILSAIFLKERLSFVGKIGCFNCIIGATIIALNAPEQASVSDIQGMQHYVIAPGFLTYAGVIILGCLFVALWAGPRYGKKSMFVYISVCSLIGGLSVVATQGLGASILAQIRGESQFKHWFLYVLLVFVICSLLTEIIYLNKALNIFNAALVTPTYYVMFTSSTIVTSAVLFQGFSGSAMSIVTMVMGFLTICSGVVLLQLSKSAKDVPDAAVFKGDLDQIREVSEQEASEIEPKADAIRGTAAIIRRISVSRQKMEEEEAKRFFKEKQEDQLSQPADNEIIEWDGLRRRKTVIGDHPTMTPRSGRSVRTPHPPLGMTRFPTEDEDMPSRTPSRNHSFLGDVRSRASTILQTPLHWRQLHDDDEPQTSVHPVALTEIALNNNNKHSVDTAYHGGNDGHLEPPFQPQAGRERSNTPRSIVWADERPDSSPTRNSRLAPEPPQQYARRQFSFTTLFGRKKSNEHVPHPPVSPSRGILRSTTPRSAVKAATEEERLGLVKGDRQSSNMEDDVDDDADEMGSLDEKMIRSSSPEMFDPAIDKALEDVKRQYRPHQVSTSSSVSTTTFPPYEDTHHYYEQHGHVPQSGQIGGYHTIRRISSPPPPPPSLPTTRPNTGSSSISAGKMRMNNPLPPIPDTTSPTTTTRDLGSDYVHVPMDDSPPAYSADHGHGDNDEHDFNPAEFGVVSLPSSSTSTSPPSSSSSAGRRYRDSYRRPGHSHASNSGSRSRNVASQGQGQRRNPRSNSDSSTSSSASNDAGTQRLVREDAFI</sequence>
<dbReference type="Pfam" id="PF05653">
    <property type="entry name" value="Mg_trans_NIPA"/>
    <property type="match status" value="1"/>
</dbReference>
<comment type="subcellular location">
    <subcellularLocation>
        <location evidence="1">Endoplasmic reticulum membrane</location>
        <topology evidence="1">Multi-pass membrane protein</topology>
    </subcellularLocation>
</comment>
<organism evidence="8 9">
    <name type="scientific">Talaromyces pinophilus</name>
    <name type="common">Penicillium pinophilum</name>
    <dbReference type="NCBI Taxonomy" id="128442"/>
    <lineage>
        <taxon>Eukaryota</taxon>
        <taxon>Fungi</taxon>
        <taxon>Dikarya</taxon>
        <taxon>Ascomycota</taxon>
        <taxon>Pezizomycotina</taxon>
        <taxon>Eurotiomycetes</taxon>
        <taxon>Eurotiomycetidae</taxon>
        <taxon>Eurotiales</taxon>
        <taxon>Trichocomaceae</taxon>
        <taxon>Talaromyces</taxon>
        <taxon>Talaromyces sect. Talaromyces</taxon>
    </lineage>
</organism>
<name>A0A6V8H5F0_TALPI</name>
<feature type="region of interest" description="Disordered" evidence="6">
    <location>
        <begin position="660"/>
        <end position="876"/>
    </location>
</feature>
<evidence type="ECO:0000256" key="1">
    <source>
        <dbReference type="ARBA" id="ARBA00004477"/>
    </source>
</evidence>
<keyword evidence="2 7" id="KW-0812">Transmembrane</keyword>
<feature type="compositionally biased region" description="Basic and acidic residues" evidence="6">
    <location>
        <begin position="679"/>
        <end position="689"/>
    </location>
</feature>
<accession>A0A6V8H5F0</accession>
<feature type="compositionally biased region" description="Low complexity" evidence="6">
    <location>
        <begin position="796"/>
        <end position="810"/>
    </location>
</feature>
<evidence type="ECO:0000256" key="3">
    <source>
        <dbReference type="ARBA" id="ARBA00022824"/>
    </source>
</evidence>
<keyword evidence="3" id="KW-0256">Endoplasmic reticulum</keyword>
<dbReference type="PANTHER" id="PTHR12570:SF92">
    <property type="entry name" value="SPICHTHYIN, ISOFORM B"/>
    <property type="match status" value="1"/>
</dbReference>
<keyword evidence="9" id="KW-1185">Reference proteome</keyword>
<keyword evidence="5 7" id="KW-0472">Membrane</keyword>
<evidence type="ECO:0000313" key="9">
    <source>
        <dbReference type="Proteomes" id="UP000053095"/>
    </source>
</evidence>
<feature type="transmembrane region" description="Helical" evidence="7">
    <location>
        <begin position="99"/>
        <end position="120"/>
    </location>
</feature>
<protein>
    <recommendedName>
        <fullName evidence="10">DUF803 domain membrane protein</fullName>
    </recommendedName>
</protein>
<evidence type="ECO:0000256" key="5">
    <source>
        <dbReference type="ARBA" id="ARBA00023136"/>
    </source>
</evidence>
<dbReference type="GO" id="GO:0015095">
    <property type="term" value="F:magnesium ion transmembrane transporter activity"/>
    <property type="evidence" value="ECO:0007669"/>
    <property type="project" value="InterPro"/>
</dbReference>
<feature type="transmembrane region" description="Helical" evidence="7">
    <location>
        <begin position="291"/>
        <end position="311"/>
    </location>
</feature>
<evidence type="ECO:0000256" key="4">
    <source>
        <dbReference type="ARBA" id="ARBA00022989"/>
    </source>
</evidence>
<dbReference type="AlphaFoldDB" id="A0A6V8H5F0"/>
<feature type="region of interest" description="Disordered" evidence="6">
    <location>
        <begin position="407"/>
        <end position="450"/>
    </location>
</feature>
<comment type="caution">
    <text evidence="8">The sequence shown here is derived from an EMBL/GenBank/DDBJ whole genome shotgun (WGS) entry which is preliminary data.</text>
</comment>
<dbReference type="Gene3D" id="1.10.3730.20">
    <property type="match status" value="1"/>
</dbReference>
<feature type="compositionally biased region" description="Basic and acidic residues" evidence="6">
    <location>
        <begin position="774"/>
        <end position="786"/>
    </location>
</feature>
<proteinExistence type="predicted"/>
<reference evidence="9" key="1">
    <citation type="journal article" date="2015" name="Genome Announc.">
        <title>Draft genome sequence of Talaromyces cellulolyticus strain Y-94, a source of lignocellulosic biomass-degrading enzymes.</title>
        <authorList>
            <person name="Fujii T."/>
            <person name="Koike H."/>
            <person name="Sawayama S."/>
            <person name="Yano S."/>
            <person name="Inoue H."/>
        </authorList>
    </citation>
    <scope>NUCLEOTIDE SEQUENCE [LARGE SCALE GENOMIC DNA]</scope>
    <source>
        <strain evidence="9">Y-94</strain>
    </source>
</reference>
<feature type="compositionally biased region" description="Low complexity" evidence="6">
    <location>
        <begin position="850"/>
        <end position="864"/>
    </location>
</feature>
<evidence type="ECO:0000256" key="2">
    <source>
        <dbReference type="ARBA" id="ARBA00022692"/>
    </source>
</evidence>
<feature type="transmembrane region" description="Helical" evidence="7">
    <location>
        <begin position="25"/>
        <end position="47"/>
    </location>
</feature>